<dbReference type="RefSeq" id="WP_097151520.1">
    <property type="nucleotide sequence ID" value="NZ_OBEL01000001.1"/>
</dbReference>
<proteinExistence type="predicted"/>
<dbReference type="EMBL" id="OBEL01000001">
    <property type="protein sequence ID" value="SNZ05627.1"/>
    <property type="molecule type" value="Genomic_DNA"/>
</dbReference>
<accession>A0A285N9N5</accession>
<dbReference type="AlphaFoldDB" id="A0A285N9N5"/>
<protein>
    <submittedName>
        <fullName evidence="1">Uncharacterized protein</fullName>
    </submittedName>
</protein>
<gene>
    <name evidence="1" type="ORF">SAMN06265368_0166</name>
</gene>
<dbReference type="OrthoDB" id="8449146at2"/>
<evidence type="ECO:0000313" key="1">
    <source>
        <dbReference type="EMBL" id="SNZ05627.1"/>
    </source>
</evidence>
<name>A0A285N9N5_9HYPH</name>
<evidence type="ECO:0000313" key="2">
    <source>
        <dbReference type="Proteomes" id="UP000219439"/>
    </source>
</evidence>
<reference evidence="1 2" key="1">
    <citation type="submission" date="2017-09" db="EMBL/GenBank/DDBJ databases">
        <authorList>
            <person name="Ehlers B."/>
            <person name="Leendertz F.H."/>
        </authorList>
    </citation>
    <scope>NUCLEOTIDE SEQUENCE [LARGE SCALE GENOMIC DNA]</scope>
    <source>
        <strain evidence="1 2">DSM 18289</strain>
    </source>
</reference>
<dbReference type="Proteomes" id="UP000219439">
    <property type="component" value="Unassembled WGS sequence"/>
</dbReference>
<sequence>MTDMSMNFLDFLDNIYGKAVREQIATATNMQPADLQKAADAFTPAFLQGLMQMSKLAAQSPESRASSSPDLMDLWPDEMRSAMQTLIDQAQKTTQQLGGSASSSFPFSLFQQSDAAHQMEQLHQSFMAYSAQSQLCDQVAKATGLPIDQLQALFPMLTAYGLMPLMPPKLDDAGGWIDYLGSLGRQNFQRANKELGDMPNPFAAAFEGWRSGFYPKTGPEPAKPAALSDEEIAAKKMAELNDAALEMQTNYMKGLNSLFESYQTGFDKAREEKE</sequence>
<organism evidence="1 2">
    <name type="scientific">Cohaesibacter gelatinilyticus</name>
    <dbReference type="NCBI Taxonomy" id="372072"/>
    <lineage>
        <taxon>Bacteria</taxon>
        <taxon>Pseudomonadati</taxon>
        <taxon>Pseudomonadota</taxon>
        <taxon>Alphaproteobacteria</taxon>
        <taxon>Hyphomicrobiales</taxon>
        <taxon>Cohaesibacteraceae</taxon>
    </lineage>
</organism>
<keyword evidence="2" id="KW-1185">Reference proteome</keyword>